<comment type="caution">
    <text evidence="3">The sequence shown here is derived from an EMBL/GenBank/DDBJ whole genome shotgun (WGS) entry which is preliminary data.</text>
</comment>
<sequence length="168" mass="18386">MDKRPPRLDSPVVPTVIKAMSRAQTWLYKTTGGRIGGKWRVGAGFRKPVPTLLLEHRGRKSGKTHTVPLLYLVLGADGPGTGDPLTDDLVVVASQGGLPANPQWYRNLVADPDAAVQIGGARRAVRAHVTGADERTRLWPALVEQYADFDAYQSWTDRTIPVVVLRAR</sequence>
<dbReference type="InterPro" id="IPR012349">
    <property type="entry name" value="Split_barrel_FMN-bd"/>
</dbReference>
<dbReference type="Pfam" id="PF04075">
    <property type="entry name" value="F420H2_quin_red"/>
    <property type="match status" value="1"/>
</dbReference>
<comment type="catalytic activity">
    <reaction evidence="2">
        <text>oxidized coenzyme F420-(gamma-L-Glu)(n) + a quinol + H(+) = reduced coenzyme F420-(gamma-L-Glu)(n) + a quinone</text>
        <dbReference type="Rhea" id="RHEA:39663"/>
        <dbReference type="Rhea" id="RHEA-COMP:12939"/>
        <dbReference type="Rhea" id="RHEA-COMP:14378"/>
        <dbReference type="ChEBI" id="CHEBI:15378"/>
        <dbReference type="ChEBI" id="CHEBI:24646"/>
        <dbReference type="ChEBI" id="CHEBI:132124"/>
        <dbReference type="ChEBI" id="CHEBI:133980"/>
        <dbReference type="ChEBI" id="CHEBI:139511"/>
    </reaction>
</comment>
<comment type="similarity">
    <text evidence="1">Belongs to the F420H(2)-dependent quinone reductase family.</text>
</comment>
<evidence type="ECO:0000313" key="3">
    <source>
        <dbReference type="EMBL" id="GAA4822745.1"/>
    </source>
</evidence>
<dbReference type="InterPro" id="IPR004378">
    <property type="entry name" value="F420H2_quin_Rdtase"/>
</dbReference>
<evidence type="ECO:0000256" key="1">
    <source>
        <dbReference type="ARBA" id="ARBA00008710"/>
    </source>
</evidence>
<dbReference type="Proteomes" id="UP001500839">
    <property type="component" value="Unassembled WGS sequence"/>
</dbReference>
<evidence type="ECO:0000313" key="4">
    <source>
        <dbReference type="Proteomes" id="UP001500839"/>
    </source>
</evidence>
<accession>A0ABP9CZA4</accession>
<dbReference type="NCBIfam" id="TIGR00026">
    <property type="entry name" value="hi_GC_TIGR00026"/>
    <property type="match status" value="1"/>
</dbReference>
<organism evidence="3 4">
    <name type="scientific">Tomitella cavernea</name>
    <dbReference type="NCBI Taxonomy" id="1387982"/>
    <lineage>
        <taxon>Bacteria</taxon>
        <taxon>Bacillati</taxon>
        <taxon>Actinomycetota</taxon>
        <taxon>Actinomycetes</taxon>
        <taxon>Mycobacteriales</taxon>
        <taxon>Tomitella</taxon>
    </lineage>
</organism>
<gene>
    <name evidence="3" type="ORF">GCM10023353_34170</name>
</gene>
<dbReference type="PANTHER" id="PTHR39428">
    <property type="entry name" value="F420H(2)-DEPENDENT QUINONE REDUCTASE RV1261C"/>
    <property type="match status" value="1"/>
</dbReference>
<dbReference type="Gene3D" id="2.30.110.10">
    <property type="entry name" value="Electron Transport, Fmn-binding Protein, Chain A"/>
    <property type="match status" value="1"/>
</dbReference>
<reference evidence="4" key="1">
    <citation type="journal article" date="2019" name="Int. J. Syst. Evol. Microbiol.">
        <title>The Global Catalogue of Microorganisms (GCM) 10K type strain sequencing project: providing services to taxonomists for standard genome sequencing and annotation.</title>
        <authorList>
            <consortium name="The Broad Institute Genomics Platform"/>
            <consortium name="The Broad Institute Genome Sequencing Center for Infectious Disease"/>
            <person name="Wu L."/>
            <person name="Ma J."/>
        </authorList>
    </citation>
    <scope>NUCLEOTIDE SEQUENCE [LARGE SCALE GENOMIC DNA]</scope>
    <source>
        <strain evidence="4">JCM 18542</strain>
    </source>
</reference>
<dbReference type="PANTHER" id="PTHR39428:SF3">
    <property type="entry name" value="DEAZAFLAVIN-DEPENDENT NITROREDUCTASE"/>
    <property type="match status" value="1"/>
</dbReference>
<dbReference type="RefSeq" id="WP_200173967.1">
    <property type="nucleotide sequence ID" value="NZ_BAABKQ010000001.1"/>
</dbReference>
<proteinExistence type="inferred from homology"/>
<evidence type="ECO:0000256" key="2">
    <source>
        <dbReference type="ARBA" id="ARBA00049106"/>
    </source>
</evidence>
<dbReference type="EMBL" id="BAABKQ010000001">
    <property type="protein sequence ID" value="GAA4822745.1"/>
    <property type="molecule type" value="Genomic_DNA"/>
</dbReference>
<name>A0ABP9CZA4_9ACTN</name>
<protein>
    <submittedName>
        <fullName evidence="3">Nitroreductase family deazaflavin-dependent oxidoreductase</fullName>
    </submittedName>
</protein>
<keyword evidence="4" id="KW-1185">Reference proteome</keyword>